<gene>
    <name evidence="1" type="ORF">NLG97_g1593</name>
</gene>
<reference evidence="1" key="1">
    <citation type="submission" date="2022-07" db="EMBL/GenBank/DDBJ databases">
        <title>Genome Sequence of Lecanicillium saksenae.</title>
        <authorList>
            <person name="Buettner E."/>
        </authorList>
    </citation>
    <scope>NUCLEOTIDE SEQUENCE</scope>
    <source>
        <strain evidence="1">VT-O1</strain>
    </source>
</reference>
<dbReference type="EMBL" id="JANAKD010000086">
    <property type="protein sequence ID" value="KAJ3497834.1"/>
    <property type="molecule type" value="Genomic_DNA"/>
</dbReference>
<keyword evidence="2" id="KW-1185">Reference proteome</keyword>
<evidence type="ECO:0000313" key="2">
    <source>
        <dbReference type="Proteomes" id="UP001148737"/>
    </source>
</evidence>
<comment type="caution">
    <text evidence="1">The sequence shown here is derived from an EMBL/GenBank/DDBJ whole genome shotgun (WGS) entry which is preliminary data.</text>
</comment>
<evidence type="ECO:0000313" key="1">
    <source>
        <dbReference type="EMBL" id="KAJ3497834.1"/>
    </source>
</evidence>
<name>A0ACC1R7F8_9HYPO</name>
<accession>A0ACC1R7F8</accession>
<protein>
    <submittedName>
        <fullName evidence="1">Uncharacterized protein</fullName>
    </submittedName>
</protein>
<sequence length="544" mass="58357">MRLQLLIAGLSCHAGALACAPVVTTTHGALQGGKCPGNQVNYFASIPYAKPPIGDLRFADPQPYGHFGKRNATVRAPACPQFGTLFVEDGLQVEDCLFLDIWTPANATEKSRLPVKIWLYGGGDETGGISNPLYDGCTTATDSIIVSINYRVGPLGFLSLLDAHLNGNYGIKDIMLGLKWIKKSIYKFGGNPDHILLFGQSAGALDAQIIAALPDGPSLISAAVMMSSGGNIPSISEADAWSRLFVSGLNCGVSDVDCLRGASVADMNSTVLHMPELVGSNIGTPFEHLRRGLLQWGPVIDGTLISAPLAELGVKVPSMFGSTTDEGTIFVLGEYQERFAALNQSDYDFFLNSHFGELAPLVNTTYAASKFAVSQTAPNAVAAAIAAIHRDSVFRCPAYRGLLAGLANHVPVFTYSFGHLPSCTWLTDVPQSSFIHAFLGPTHTADIPFVFNHLNNLPLQGNPDNCTLTPDEAKMSNFMRSAWTEMAVHGEPGHGWGPFTLQKPVGVNFANSTFSVGEVDYEICSFWNDMESRYRNLTSGAWQG</sequence>
<dbReference type="Proteomes" id="UP001148737">
    <property type="component" value="Unassembled WGS sequence"/>
</dbReference>
<proteinExistence type="predicted"/>
<organism evidence="1 2">
    <name type="scientific">Lecanicillium saksenae</name>
    <dbReference type="NCBI Taxonomy" id="468837"/>
    <lineage>
        <taxon>Eukaryota</taxon>
        <taxon>Fungi</taxon>
        <taxon>Dikarya</taxon>
        <taxon>Ascomycota</taxon>
        <taxon>Pezizomycotina</taxon>
        <taxon>Sordariomycetes</taxon>
        <taxon>Hypocreomycetidae</taxon>
        <taxon>Hypocreales</taxon>
        <taxon>Cordycipitaceae</taxon>
        <taxon>Lecanicillium</taxon>
    </lineage>
</organism>